<dbReference type="Pfam" id="PF06224">
    <property type="entry name" value="AlkZ-like"/>
    <property type="match status" value="1"/>
</dbReference>
<accession>A0A438MDC2</accession>
<dbReference type="EMBL" id="SAUN01000001">
    <property type="protein sequence ID" value="RVX43724.1"/>
    <property type="molecule type" value="Genomic_DNA"/>
</dbReference>
<dbReference type="RefSeq" id="WP_127935608.1">
    <property type="nucleotide sequence ID" value="NZ_SAUN01000001.1"/>
</dbReference>
<evidence type="ECO:0000313" key="1">
    <source>
        <dbReference type="EMBL" id="RVX43724.1"/>
    </source>
</evidence>
<dbReference type="OrthoDB" id="9148135at2"/>
<dbReference type="AlphaFoldDB" id="A0A438MDC2"/>
<keyword evidence="1" id="KW-0238">DNA-binding</keyword>
<protein>
    <submittedName>
        <fullName evidence="1">Winged helix DNA-binding protein</fullName>
    </submittedName>
</protein>
<evidence type="ECO:0000313" key="2">
    <source>
        <dbReference type="Proteomes" id="UP000284824"/>
    </source>
</evidence>
<dbReference type="GO" id="GO:0003677">
    <property type="term" value="F:DNA binding"/>
    <property type="evidence" value="ECO:0007669"/>
    <property type="project" value="UniProtKB-KW"/>
</dbReference>
<dbReference type="PANTHER" id="PTHR38479:SF2">
    <property type="entry name" value="WINGED HELIX DNA-BINDING DOMAIN-CONTAINING PROTEIN"/>
    <property type="match status" value="1"/>
</dbReference>
<keyword evidence="2" id="KW-1185">Reference proteome</keyword>
<proteinExistence type="predicted"/>
<dbReference type="PANTHER" id="PTHR38479">
    <property type="entry name" value="LMO0824 PROTEIN"/>
    <property type="match status" value="1"/>
</dbReference>
<dbReference type="InterPro" id="IPR009351">
    <property type="entry name" value="AlkZ-like"/>
</dbReference>
<comment type="caution">
    <text evidence="1">The sequence shown here is derived from an EMBL/GenBank/DDBJ whole genome shotgun (WGS) entry which is preliminary data.</text>
</comment>
<name>A0A438MDC2_9ACTN</name>
<reference evidence="1 2" key="1">
    <citation type="submission" date="2019-01" db="EMBL/GenBank/DDBJ databases">
        <title>Sequencing the genomes of 1000 actinobacteria strains.</title>
        <authorList>
            <person name="Klenk H.-P."/>
        </authorList>
    </citation>
    <scope>NUCLEOTIDE SEQUENCE [LARGE SCALE GENOMIC DNA]</scope>
    <source>
        <strain evidence="1 2">DSM 43925</strain>
    </source>
</reference>
<dbReference type="Proteomes" id="UP000284824">
    <property type="component" value="Unassembled WGS sequence"/>
</dbReference>
<organism evidence="1 2">
    <name type="scientific">Nonomuraea polychroma</name>
    <dbReference type="NCBI Taxonomy" id="46176"/>
    <lineage>
        <taxon>Bacteria</taxon>
        <taxon>Bacillati</taxon>
        <taxon>Actinomycetota</taxon>
        <taxon>Actinomycetes</taxon>
        <taxon>Streptosporangiales</taxon>
        <taxon>Streptosporangiaceae</taxon>
        <taxon>Nonomuraea</taxon>
    </lineage>
</organism>
<sequence>MPMSARELNRATLARQLLLHREALGVADAVRRVVALQAQQPASPYIALWNRLAGFDPAGLDVAFRDQALVKATLMRITLHVVHADDHPVMHAAMQPTLRAARLGDRRFTGSGLSAADADALVPHLLEFTGRPRTAAEIEAWLSERVALLPKGVWWAMRSFSPLLHAPTGGPWSFGPRPSYVAAPAPGAAALPDVCLRTLVLRYLEGFGPASVADVAQFALVQRARAREALQALSGVLERLEGPDGTELFDVPGAPCPPEDTPAPPRLMAMWDSVLLAYADRSRVVPPDFRRLVTRSNGDVLPTLLVDGHVAGVWRPTETGIEATAFHRLPDEAWDGLGAEAKALTAFLADREPRVYRRYDRWWTGLPGAEVRVLPGG</sequence>
<gene>
    <name evidence="1" type="ORF">EDD27_6418</name>
</gene>